<dbReference type="Proteomes" id="UP001485043">
    <property type="component" value="Unassembled WGS sequence"/>
</dbReference>
<dbReference type="InterPro" id="IPR001807">
    <property type="entry name" value="ClC"/>
</dbReference>
<evidence type="ECO:0000256" key="3">
    <source>
        <dbReference type="ARBA" id="ARBA00022989"/>
    </source>
</evidence>
<protein>
    <recommendedName>
        <fullName evidence="9">Chloride channel protein</fullName>
    </recommendedName>
</protein>
<dbReference type="Pfam" id="PF00654">
    <property type="entry name" value="Voltage_CLC"/>
    <property type="match status" value="1"/>
</dbReference>
<evidence type="ECO:0000256" key="4">
    <source>
        <dbReference type="ARBA" id="ARBA00023136"/>
    </source>
</evidence>
<evidence type="ECO:0000256" key="6">
    <source>
        <dbReference type="SAM" id="Phobius"/>
    </source>
</evidence>
<keyword evidence="8" id="KW-1185">Reference proteome</keyword>
<dbReference type="InterPro" id="IPR050368">
    <property type="entry name" value="ClC-type_chloride_channel"/>
</dbReference>
<feature type="transmembrane region" description="Helical" evidence="6">
    <location>
        <begin position="75"/>
        <end position="97"/>
    </location>
</feature>
<dbReference type="InterPro" id="IPR014743">
    <property type="entry name" value="Cl-channel_core"/>
</dbReference>
<evidence type="ECO:0000256" key="5">
    <source>
        <dbReference type="SAM" id="MobiDB-lite"/>
    </source>
</evidence>
<dbReference type="GO" id="GO:0016020">
    <property type="term" value="C:membrane"/>
    <property type="evidence" value="ECO:0007669"/>
    <property type="project" value="UniProtKB-SubCell"/>
</dbReference>
<feature type="transmembrane region" description="Helical" evidence="6">
    <location>
        <begin position="31"/>
        <end position="54"/>
    </location>
</feature>
<comment type="caution">
    <text evidence="7">The sequence shown here is derived from an EMBL/GenBank/DDBJ whole genome shotgun (WGS) entry which is preliminary data.</text>
</comment>
<organism evidence="7 8">
    <name type="scientific">Apatococcus fuscideae</name>
    <dbReference type="NCBI Taxonomy" id="2026836"/>
    <lineage>
        <taxon>Eukaryota</taxon>
        <taxon>Viridiplantae</taxon>
        <taxon>Chlorophyta</taxon>
        <taxon>core chlorophytes</taxon>
        <taxon>Trebouxiophyceae</taxon>
        <taxon>Chlorellales</taxon>
        <taxon>Chlorellaceae</taxon>
        <taxon>Apatococcus</taxon>
    </lineage>
</organism>
<comment type="subcellular location">
    <subcellularLocation>
        <location evidence="1">Membrane</location>
        <topology evidence="1">Multi-pass membrane protein</topology>
    </subcellularLocation>
</comment>
<evidence type="ECO:0000313" key="8">
    <source>
        <dbReference type="Proteomes" id="UP001485043"/>
    </source>
</evidence>
<name>A0AAW1RRR8_9CHLO</name>
<feature type="region of interest" description="Disordered" evidence="5">
    <location>
        <begin position="310"/>
        <end position="357"/>
    </location>
</feature>
<keyword evidence="4 6" id="KW-0472">Membrane</keyword>
<feature type="transmembrane region" description="Helical" evidence="6">
    <location>
        <begin position="117"/>
        <end position="139"/>
    </location>
</feature>
<evidence type="ECO:0000313" key="7">
    <source>
        <dbReference type="EMBL" id="KAK9836389.1"/>
    </source>
</evidence>
<dbReference type="SUPFAM" id="SSF81340">
    <property type="entry name" value="Clc chloride channel"/>
    <property type="match status" value="1"/>
</dbReference>
<dbReference type="PANTHER" id="PTHR43427">
    <property type="entry name" value="CHLORIDE CHANNEL PROTEIN CLC-E"/>
    <property type="match status" value="1"/>
</dbReference>
<dbReference type="EMBL" id="JALJOV010002004">
    <property type="protein sequence ID" value="KAK9836389.1"/>
    <property type="molecule type" value="Genomic_DNA"/>
</dbReference>
<gene>
    <name evidence="7" type="ORF">WJX84_004459</name>
</gene>
<evidence type="ECO:0000256" key="2">
    <source>
        <dbReference type="ARBA" id="ARBA00022692"/>
    </source>
</evidence>
<sequence length="357" mass="37776">MGMTAGLAAFFGVALGGSLFALEVLHRTGMQFYEVATYAVACGTICLTVFRFLTGSPFGQVWAFPEGFPIVDYRHVLFGIAAGVVAAGLAILFMHMYKLVFKLLSLLHLQEHHTPVASGLVGGLLIGLIGIFLPPTMFWGEFEIRTLANPDKVPLPHVWPKGGFYGLEPFMQASGCSTHIAPTSCAQKVVRSVCTAGGTAFGHAFASIPLPMFADIPPVLFSMTVAAGLNTAITRTPLATTLILSVLCGVPQTTVPCLAAALTSLYITYNMPFIKPQQDRTDIHWKELVMIEEDGELVIMGEVPVQANGSLTGGEASALGQARGDPDDLRTQSATGGSKNTDEDGQALETGAELAGQ</sequence>
<evidence type="ECO:0008006" key="9">
    <source>
        <dbReference type="Google" id="ProtNLM"/>
    </source>
</evidence>
<proteinExistence type="predicted"/>
<keyword evidence="3 6" id="KW-1133">Transmembrane helix</keyword>
<dbReference type="GO" id="GO:0015108">
    <property type="term" value="F:chloride transmembrane transporter activity"/>
    <property type="evidence" value="ECO:0007669"/>
    <property type="project" value="InterPro"/>
</dbReference>
<keyword evidence="2 6" id="KW-0812">Transmembrane</keyword>
<evidence type="ECO:0000256" key="1">
    <source>
        <dbReference type="ARBA" id="ARBA00004141"/>
    </source>
</evidence>
<reference evidence="7 8" key="1">
    <citation type="journal article" date="2024" name="Nat. Commun.">
        <title>Phylogenomics reveals the evolutionary origins of lichenization in chlorophyte algae.</title>
        <authorList>
            <person name="Puginier C."/>
            <person name="Libourel C."/>
            <person name="Otte J."/>
            <person name="Skaloud P."/>
            <person name="Haon M."/>
            <person name="Grisel S."/>
            <person name="Petersen M."/>
            <person name="Berrin J.G."/>
            <person name="Delaux P.M."/>
            <person name="Dal Grande F."/>
            <person name="Keller J."/>
        </authorList>
    </citation>
    <scope>NUCLEOTIDE SEQUENCE [LARGE SCALE GENOMIC DNA]</scope>
    <source>
        <strain evidence="7 8">SAG 2523</strain>
    </source>
</reference>
<dbReference type="AlphaFoldDB" id="A0AAW1RRR8"/>
<dbReference type="Gene3D" id="1.10.3080.10">
    <property type="entry name" value="Clc chloride channel"/>
    <property type="match status" value="1"/>
</dbReference>
<dbReference type="PANTHER" id="PTHR43427:SF12">
    <property type="entry name" value="CHLORIDE TRANSPORTER"/>
    <property type="match status" value="1"/>
</dbReference>
<accession>A0AAW1RRR8</accession>